<organism evidence="2 3">
    <name type="scientific">Flavivirga algicola</name>
    <dbReference type="NCBI Taxonomy" id="2729136"/>
    <lineage>
        <taxon>Bacteria</taxon>
        <taxon>Pseudomonadati</taxon>
        <taxon>Bacteroidota</taxon>
        <taxon>Flavobacteriia</taxon>
        <taxon>Flavobacteriales</taxon>
        <taxon>Flavobacteriaceae</taxon>
        <taxon>Flavivirga</taxon>
    </lineage>
</organism>
<protein>
    <submittedName>
        <fullName evidence="2">DUF1330 domain-containing protein</fullName>
    </submittedName>
</protein>
<feature type="domain" description="DUF1330" evidence="1">
    <location>
        <begin position="162"/>
        <end position="243"/>
    </location>
</feature>
<dbReference type="Pfam" id="PF07045">
    <property type="entry name" value="DUF1330"/>
    <property type="match status" value="2"/>
</dbReference>
<sequence length="249" mass="28535">MKTSVKWIVKSFTMCLMFITYGQTPTKMKKEVTFKEGHVIEAILFSPKEHKKEALASYLTSVTPIAKEYGANILIKFKVENSVVGNKAATMIAFEAWPSLDKKRAFEQDERYIKLRNDKINLLHYVESGLFQIEETVTVTFHHDKAYDIAGVWLKKDETSLKKFQKYYGTVVPAAMKNHQYRPVVGLKAIPNVFDKTYHSTLFGVGEWPSREASVNFANSEVYQSIVHLRTESVANLDIFLVKPILADW</sequence>
<dbReference type="Gene3D" id="3.30.70.100">
    <property type="match status" value="2"/>
</dbReference>
<accession>A0ABX1S3K1</accession>
<keyword evidence="3" id="KW-1185">Reference proteome</keyword>
<evidence type="ECO:0000313" key="2">
    <source>
        <dbReference type="EMBL" id="NMH89014.1"/>
    </source>
</evidence>
<gene>
    <name evidence="2" type="ORF">HHX25_15990</name>
</gene>
<name>A0ABX1S3K1_9FLAO</name>
<evidence type="ECO:0000259" key="1">
    <source>
        <dbReference type="Pfam" id="PF07045"/>
    </source>
</evidence>
<dbReference type="EMBL" id="JABBHF010000009">
    <property type="protein sequence ID" value="NMH89014.1"/>
    <property type="molecule type" value="Genomic_DNA"/>
</dbReference>
<dbReference type="RefSeq" id="WP_169675572.1">
    <property type="nucleotide sequence ID" value="NZ_JABBHF010000009.1"/>
</dbReference>
<proteinExistence type="predicted"/>
<dbReference type="Proteomes" id="UP000746690">
    <property type="component" value="Unassembled WGS sequence"/>
</dbReference>
<feature type="domain" description="DUF1330" evidence="1">
    <location>
        <begin position="50"/>
        <end position="119"/>
    </location>
</feature>
<comment type="caution">
    <text evidence="2">The sequence shown here is derived from an EMBL/GenBank/DDBJ whole genome shotgun (WGS) entry which is preliminary data.</text>
</comment>
<dbReference type="SUPFAM" id="SSF54909">
    <property type="entry name" value="Dimeric alpha+beta barrel"/>
    <property type="match status" value="2"/>
</dbReference>
<reference evidence="2 3" key="1">
    <citation type="submission" date="2020-04" db="EMBL/GenBank/DDBJ databases">
        <title>A Flavivirga sp. nov.</title>
        <authorList>
            <person name="Sun X."/>
        </authorList>
    </citation>
    <scope>NUCLEOTIDE SEQUENCE [LARGE SCALE GENOMIC DNA]</scope>
    <source>
        <strain evidence="2 3">Y03</strain>
    </source>
</reference>
<dbReference type="InterPro" id="IPR010753">
    <property type="entry name" value="DUF1330"/>
</dbReference>
<dbReference type="InterPro" id="IPR011008">
    <property type="entry name" value="Dimeric_a/b-barrel"/>
</dbReference>
<evidence type="ECO:0000313" key="3">
    <source>
        <dbReference type="Proteomes" id="UP000746690"/>
    </source>
</evidence>